<dbReference type="EMBL" id="AP007255">
    <property type="protein sequence ID" value="BAE50307.1"/>
    <property type="molecule type" value="Genomic_DNA"/>
</dbReference>
<dbReference type="AlphaFoldDB" id="Q2W768"/>
<reference evidence="1 2" key="1">
    <citation type="journal article" date="2005" name="DNA Res.">
        <title>Complete genome sequence of the facultative anaerobic magnetotactic bacterium Magnetospirillum sp. strain AMB-1.</title>
        <authorList>
            <person name="Matsunaga T."/>
            <person name="Okamura Y."/>
            <person name="Fukuda Y."/>
            <person name="Wahyudi A.T."/>
            <person name="Murase Y."/>
            <person name="Takeyama H."/>
        </authorList>
    </citation>
    <scope>NUCLEOTIDE SEQUENCE [LARGE SCALE GENOMIC DNA]</scope>
    <source>
        <strain evidence="2">ATCC 700264 / AMB-1</strain>
    </source>
</reference>
<dbReference type="Proteomes" id="UP000007058">
    <property type="component" value="Chromosome"/>
</dbReference>
<dbReference type="KEGG" id="mag:amb1503"/>
<dbReference type="HOGENOM" id="CLU_3356941_0_0_5"/>
<evidence type="ECO:0000313" key="1">
    <source>
        <dbReference type="EMBL" id="BAE50307.1"/>
    </source>
</evidence>
<organism evidence="1 2">
    <name type="scientific">Paramagnetospirillum magneticum (strain ATCC 700264 / AMB-1)</name>
    <name type="common">Magnetospirillum magneticum</name>
    <dbReference type="NCBI Taxonomy" id="342108"/>
    <lineage>
        <taxon>Bacteria</taxon>
        <taxon>Pseudomonadati</taxon>
        <taxon>Pseudomonadota</taxon>
        <taxon>Alphaproteobacteria</taxon>
        <taxon>Rhodospirillales</taxon>
        <taxon>Magnetospirillaceae</taxon>
        <taxon>Paramagnetospirillum</taxon>
    </lineage>
</organism>
<protein>
    <submittedName>
        <fullName evidence="1">Uncharacterized protein</fullName>
    </submittedName>
</protein>
<evidence type="ECO:0000313" key="2">
    <source>
        <dbReference type="Proteomes" id="UP000007058"/>
    </source>
</evidence>
<sequence length="36" mass="4081">MIGALLRRLRRFFRPPGSPVVIQSVRGLSAPRHPQN</sequence>
<keyword evidence="2" id="KW-1185">Reference proteome</keyword>
<accession>Q2W768</accession>
<proteinExistence type="predicted"/>
<gene>
    <name evidence="1" type="ordered locus">amb1503</name>
</gene>
<name>Q2W768_PARM1</name>